<reference evidence="8" key="1">
    <citation type="submission" date="2025-08" db="UniProtKB">
        <authorList>
            <consortium name="RefSeq"/>
        </authorList>
    </citation>
    <scope>IDENTIFICATION</scope>
    <source>
        <tissue evidence="8">Fruit stalk</tissue>
    </source>
</reference>
<keyword evidence="4" id="KW-0539">Nucleus</keyword>
<dbReference type="Pfam" id="PF12174">
    <property type="entry name" value="RST"/>
    <property type="match status" value="1"/>
</dbReference>
<name>A0A6P5XY72_DURZI</name>
<dbReference type="GO" id="GO:0005634">
    <property type="term" value="C:nucleus"/>
    <property type="evidence" value="ECO:0007669"/>
    <property type="project" value="UniProtKB-SubCell"/>
</dbReference>
<comment type="subcellular location">
    <subcellularLocation>
        <location evidence="1">Nucleus</location>
    </subcellularLocation>
</comment>
<organism evidence="7 8">
    <name type="scientific">Durio zibethinus</name>
    <name type="common">Durian</name>
    <dbReference type="NCBI Taxonomy" id="66656"/>
    <lineage>
        <taxon>Eukaryota</taxon>
        <taxon>Viridiplantae</taxon>
        <taxon>Streptophyta</taxon>
        <taxon>Embryophyta</taxon>
        <taxon>Tracheophyta</taxon>
        <taxon>Spermatophyta</taxon>
        <taxon>Magnoliopsida</taxon>
        <taxon>eudicotyledons</taxon>
        <taxon>Gunneridae</taxon>
        <taxon>Pentapetalae</taxon>
        <taxon>rosids</taxon>
        <taxon>malvids</taxon>
        <taxon>Malvales</taxon>
        <taxon>Malvaceae</taxon>
        <taxon>Helicteroideae</taxon>
        <taxon>Durio</taxon>
    </lineage>
</organism>
<evidence type="ECO:0000256" key="3">
    <source>
        <dbReference type="ARBA" id="ARBA00023016"/>
    </source>
</evidence>
<dbReference type="RefSeq" id="XP_022733134.1">
    <property type="nucleotide sequence ID" value="XM_022877399.1"/>
</dbReference>
<evidence type="ECO:0000256" key="2">
    <source>
        <dbReference type="ARBA" id="ARBA00022473"/>
    </source>
</evidence>
<dbReference type="InterPro" id="IPR012317">
    <property type="entry name" value="Poly(ADP-ribose)pol_cat_dom"/>
</dbReference>
<sequence length="380" mass="42357">MNQIVVEDQVSVTIGDDQIPCATSGSNEIDSDGLEFVVKNGLAKIQESSLEDFIIRTSFFSGMGQNSGLAKKTKIVAIHKNLNSSWSGKARAQSFQVFSKAVADKCGGDANVKYAWYGAASDEISDIVMHGFSWCLKADGNRDCSRHSISLSPAKFSFDSVLSSEVDENGLGLLLLCRVILGKQEVVTADSNQFHPSSPEFDSSVDDLSAPRKYIVWSPYMNSHILPCYIISFEAPYLRGSKGLVEANTIKPRSPWMRFPTLISMLSRFLGPSEMASLNKQYRDFREKRISRPQLIQRVKEIAGNQLLAAVVSLYSNKVEFELLISCFLLQALLQFLFRRIPIHLILLVCKGSSRQKNPFTMFIPDHVYSFGLQQLALQD</sequence>
<evidence type="ECO:0000313" key="7">
    <source>
        <dbReference type="Proteomes" id="UP000515121"/>
    </source>
</evidence>
<dbReference type="AlphaFoldDB" id="A0A6P5XY72"/>
<dbReference type="KEGG" id="dzi:111287140"/>
<accession>A0A6P5XY72</accession>
<evidence type="ECO:0000256" key="4">
    <source>
        <dbReference type="ARBA" id="ARBA00023242"/>
    </source>
</evidence>
<feature type="domain" description="PARP catalytic" evidence="5">
    <location>
        <begin position="27"/>
        <end position="254"/>
    </location>
</feature>
<evidence type="ECO:0000256" key="1">
    <source>
        <dbReference type="ARBA" id="ARBA00004123"/>
    </source>
</evidence>
<dbReference type="SUPFAM" id="SSF56399">
    <property type="entry name" value="ADP-ribosylation"/>
    <property type="match status" value="1"/>
</dbReference>
<dbReference type="PANTHER" id="PTHR32263">
    <property type="entry name" value="INACTIVE POLY [ADP-RIBOSE] POLYMERASE SRO4-RELATED"/>
    <property type="match status" value="1"/>
</dbReference>
<dbReference type="GeneID" id="111287140"/>
<keyword evidence="2" id="KW-0217">Developmental protein</keyword>
<keyword evidence="7" id="KW-1185">Reference proteome</keyword>
<dbReference type="GO" id="GO:0003950">
    <property type="term" value="F:NAD+ poly-ADP-ribosyltransferase activity"/>
    <property type="evidence" value="ECO:0007669"/>
    <property type="project" value="InterPro"/>
</dbReference>
<feature type="domain" description="RST" evidence="6">
    <location>
        <begin position="250"/>
        <end position="321"/>
    </location>
</feature>
<evidence type="ECO:0000259" key="6">
    <source>
        <dbReference type="PROSITE" id="PS51879"/>
    </source>
</evidence>
<dbReference type="PANTHER" id="PTHR32263:SF14">
    <property type="entry name" value="INACTIVE POLY [ADP-RIBOSE] POLYMERASE SRO2-RELATED"/>
    <property type="match status" value="1"/>
</dbReference>
<gene>
    <name evidence="8" type="primary">LOC111287140</name>
</gene>
<dbReference type="Gene3D" id="3.90.228.10">
    <property type="match status" value="1"/>
</dbReference>
<dbReference type="InterPro" id="IPR044964">
    <property type="entry name" value="RCD1/SRO1-5"/>
</dbReference>
<proteinExistence type="predicted"/>
<protein>
    <submittedName>
        <fullName evidence="8">Probable inactive poly [ADP-ribose] polymerase SRO2 isoform X1</fullName>
    </submittedName>
</protein>
<dbReference type="PROSITE" id="PS51879">
    <property type="entry name" value="RST"/>
    <property type="match status" value="1"/>
</dbReference>
<keyword evidence="3" id="KW-0346">Stress response</keyword>
<dbReference type="PROSITE" id="PS51059">
    <property type="entry name" value="PARP_CATALYTIC"/>
    <property type="match status" value="1"/>
</dbReference>
<dbReference type="Proteomes" id="UP000515121">
    <property type="component" value="Unplaced"/>
</dbReference>
<dbReference type="InterPro" id="IPR022003">
    <property type="entry name" value="RST"/>
</dbReference>
<evidence type="ECO:0000313" key="8">
    <source>
        <dbReference type="RefSeq" id="XP_022733134.1"/>
    </source>
</evidence>
<evidence type="ECO:0000259" key="5">
    <source>
        <dbReference type="PROSITE" id="PS51059"/>
    </source>
</evidence>
<dbReference type="OrthoDB" id="6133115at2759"/>